<proteinExistence type="predicted"/>
<evidence type="ECO:0000313" key="2">
    <source>
        <dbReference type="EMBL" id="SNB73848.1"/>
    </source>
</evidence>
<keyword evidence="1" id="KW-0472">Membrane</keyword>
<keyword evidence="1" id="KW-1133">Transmembrane helix</keyword>
<organism evidence="2 3">
    <name type="scientific">Thermoflexus hugenholtzii JAD2</name>
    <dbReference type="NCBI Taxonomy" id="877466"/>
    <lineage>
        <taxon>Bacteria</taxon>
        <taxon>Bacillati</taxon>
        <taxon>Chloroflexota</taxon>
        <taxon>Thermoflexia</taxon>
        <taxon>Thermoflexales</taxon>
        <taxon>Thermoflexaceae</taxon>
        <taxon>Thermoflexus</taxon>
    </lineage>
</organism>
<dbReference type="EMBL" id="FYEK01000071">
    <property type="protein sequence ID" value="SNB73848.1"/>
    <property type="molecule type" value="Genomic_DNA"/>
</dbReference>
<reference evidence="3" key="1">
    <citation type="submission" date="2017-06" db="EMBL/GenBank/DDBJ databases">
        <authorList>
            <person name="Varghese N."/>
            <person name="Submissions S."/>
        </authorList>
    </citation>
    <scope>NUCLEOTIDE SEQUENCE [LARGE SCALE GENOMIC DNA]</scope>
    <source>
        <strain evidence="3">JAD2</strain>
    </source>
</reference>
<keyword evidence="3" id="KW-1185">Reference proteome</keyword>
<dbReference type="Proteomes" id="UP000197025">
    <property type="component" value="Unassembled WGS sequence"/>
</dbReference>
<keyword evidence="1" id="KW-0812">Transmembrane</keyword>
<gene>
    <name evidence="2" type="ORF">SAMN02746019_00019860</name>
</gene>
<protein>
    <submittedName>
        <fullName evidence="2">Uncharacterized protein</fullName>
    </submittedName>
</protein>
<dbReference type="InParanoid" id="A0A212RMQ6"/>
<name>A0A212RMQ6_9CHLR</name>
<feature type="transmembrane region" description="Helical" evidence="1">
    <location>
        <begin position="12"/>
        <end position="31"/>
    </location>
</feature>
<evidence type="ECO:0000256" key="1">
    <source>
        <dbReference type="SAM" id="Phobius"/>
    </source>
</evidence>
<accession>A0A212RMQ6</accession>
<feature type="transmembrane region" description="Helical" evidence="1">
    <location>
        <begin position="88"/>
        <end position="107"/>
    </location>
</feature>
<feature type="transmembrane region" description="Helical" evidence="1">
    <location>
        <begin position="57"/>
        <end position="76"/>
    </location>
</feature>
<sequence length="109" mass="11983">MESKNSRIHPLFIVGTLIMVATLVALGYWALAIEKPRAIALKAAGAWTFWDEVKSKLIPIGFWVIAYMGYIIQNLPEHGWSWKRAARSGIEAVISGAIVGALISAMTTR</sequence>
<dbReference type="AlphaFoldDB" id="A0A212RMQ6"/>
<evidence type="ECO:0000313" key="3">
    <source>
        <dbReference type="Proteomes" id="UP000197025"/>
    </source>
</evidence>
<dbReference type="RefSeq" id="WP_088572235.1">
    <property type="nucleotide sequence ID" value="NZ_FYEK01000071.1"/>
</dbReference>